<reference evidence="7 8" key="1">
    <citation type="journal article" date="2015" name="Nature">
        <title>rRNA introns, odd ribosomes, and small enigmatic genomes across a large radiation of phyla.</title>
        <authorList>
            <person name="Brown C.T."/>
            <person name="Hug L.A."/>
            <person name="Thomas B.C."/>
            <person name="Sharon I."/>
            <person name="Castelle C.J."/>
            <person name="Singh A."/>
            <person name="Wilkins M.J."/>
            <person name="Williams K.H."/>
            <person name="Banfield J.F."/>
        </authorList>
    </citation>
    <scope>NUCLEOTIDE SEQUENCE [LARGE SCALE GENOMIC DNA]</scope>
</reference>
<comment type="catalytic activity">
    <reaction evidence="5">
        <text>L-glutamyl-tRNA(Gln) + L-glutamine + ATP + H2O = L-glutaminyl-tRNA(Gln) + L-glutamate + ADP + phosphate + H(+)</text>
        <dbReference type="Rhea" id="RHEA:17521"/>
        <dbReference type="Rhea" id="RHEA-COMP:9681"/>
        <dbReference type="Rhea" id="RHEA-COMP:9684"/>
        <dbReference type="ChEBI" id="CHEBI:15377"/>
        <dbReference type="ChEBI" id="CHEBI:15378"/>
        <dbReference type="ChEBI" id="CHEBI:29985"/>
        <dbReference type="ChEBI" id="CHEBI:30616"/>
        <dbReference type="ChEBI" id="CHEBI:43474"/>
        <dbReference type="ChEBI" id="CHEBI:58359"/>
        <dbReference type="ChEBI" id="CHEBI:78520"/>
        <dbReference type="ChEBI" id="CHEBI:78521"/>
        <dbReference type="ChEBI" id="CHEBI:456216"/>
        <dbReference type="EC" id="6.3.5.7"/>
    </reaction>
</comment>
<dbReference type="EC" id="6.3.5.7" evidence="5"/>
<dbReference type="GO" id="GO:0030956">
    <property type="term" value="C:glutamyl-tRNA(Gln) amidotransferase complex"/>
    <property type="evidence" value="ECO:0007669"/>
    <property type="project" value="InterPro"/>
</dbReference>
<dbReference type="GO" id="GO:0006412">
    <property type="term" value="P:translation"/>
    <property type="evidence" value="ECO:0007669"/>
    <property type="project" value="UniProtKB-UniRule"/>
</dbReference>
<evidence type="ECO:0000313" key="8">
    <source>
        <dbReference type="Proteomes" id="UP000034471"/>
    </source>
</evidence>
<evidence type="ECO:0000256" key="3">
    <source>
        <dbReference type="ARBA" id="ARBA00022840"/>
    </source>
</evidence>
<dbReference type="InterPro" id="IPR000120">
    <property type="entry name" value="Amidase"/>
</dbReference>
<dbReference type="EMBL" id="LBTJ01000035">
    <property type="protein sequence ID" value="KKQ37430.1"/>
    <property type="molecule type" value="Genomic_DNA"/>
</dbReference>
<feature type="active site" description="Charge relay system" evidence="5">
    <location>
        <position position="144"/>
    </location>
</feature>
<dbReference type="InterPro" id="IPR023631">
    <property type="entry name" value="Amidase_dom"/>
</dbReference>
<keyword evidence="7" id="KW-0808">Transferase</keyword>
<dbReference type="PANTHER" id="PTHR11895">
    <property type="entry name" value="TRANSAMIDASE"/>
    <property type="match status" value="1"/>
</dbReference>
<dbReference type="STRING" id="1618481.US54_C0035G0012"/>
<evidence type="ECO:0000256" key="2">
    <source>
        <dbReference type="ARBA" id="ARBA00022741"/>
    </source>
</evidence>
<feature type="domain" description="Amidase" evidence="6">
    <location>
        <begin position="48"/>
        <end position="442"/>
    </location>
</feature>
<dbReference type="NCBIfam" id="TIGR00132">
    <property type="entry name" value="gatA"/>
    <property type="match status" value="1"/>
</dbReference>
<dbReference type="GO" id="GO:0050567">
    <property type="term" value="F:glutaminyl-tRNA synthase (glutamine-hydrolyzing) activity"/>
    <property type="evidence" value="ECO:0007669"/>
    <property type="project" value="UniProtKB-UniRule"/>
</dbReference>
<evidence type="ECO:0000256" key="1">
    <source>
        <dbReference type="ARBA" id="ARBA00022598"/>
    </source>
</evidence>
<feature type="active site" description="Acyl-ester intermediate" evidence="5">
    <location>
        <position position="168"/>
    </location>
</feature>
<comment type="caution">
    <text evidence="7">The sequence shown here is derived from an EMBL/GenBank/DDBJ whole genome shotgun (WGS) entry which is preliminary data.</text>
</comment>
<dbReference type="InterPro" id="IPR036928">
    <property type="entry name" value="AS_sf"/>
</dbReference>
<keyword evidence="4 5" id="KW-0648">Protein biosynthesis</keyword>
<sequence length="466" mass="51751">MDIFGKSITQLRSLIKDKKVSPKEVWEYFAKRSKVNDEKLDIFITRLENSKQSNDNIDLPLAGIPFSMKDTYCTKGVRTTASSKILENFIPPYNATVYQRLLDAGAILVGKTNCDAWGHGSSTENSDYKITKNPWNTDYIAGGSSGGSAAAVSTYSTLFDIGEDTGGSIRLPASFCGIIGLKVTYGLVSRYGCIAYGSSLDTVGPMGTSIKDIATVLEVIAGKDPYDATSTKKQSYSYIKSLNDSIEGLKIGIPKEYMGEGIDSEVKQKVEESLDIYRKMGATIKEVTLPHTQYAIATYYLIATSETSSNLARYDGIRFGNDRSYFKDEAKRRLILGGYTLSAGYYDQYYKKALKLKTEFIKDFNTVFNEVDVIMAPVSPTSAFRIREKINDPLQMYLSDMLTVPINLTGIPSLVVPVGLTKKGLPVGMQIIGNHFEEAKILNIAYQFEKETNFFDVIKKGREKYR</sequence>
<accession>A0A0G0HFW6</accession>
<dbReference type="Proteomes" id="UP000034471">
    <property type="component" value="Unassembled WGS sequence"/>
</dbReference>
<dbReference type="Gene3D" id="3.90.1300.10">
    <property type="entry name" value="Amidase signature (AS) domain"/>
    <property type="match status" value="1"/>
</dbReference>
<proteinExistence type="inferred from homology"/>
<comment type="similarity">
    <text evidence="5">Belongs to the amidase family. GatA subfamily.</text>
</comment>
<dbReference type="GO" id="GO:0016740">
    <property type="term" value="F:transferase activity"/>
    <property type="evidence" value="ECO:0007669"/>
    <property type="project" value="UniProtKB-KW"/>
</dbReference>
<dbReference type="InterPro" id="IPR004412">
    <property type="entry name" value="GatA"/>
</dbReference>
<evidence type="ECO:0000256" key="4">
    <source>
        <dbReference type="ARBA" id="ARBA00022917"/>
    </source>
</evidence>
<gene>
    <name evidence="5" type="primary">gatA</name>
    <name evidence="7" type="ORF">US54_C0035G0012</name>
</gene>
<evidence type="ECO:0000256" key="5">
    <source>
        <dbReference type="HAMAP-Rule" id="MF_00120"/>
    </source>
</evidence>
<protein>
    <recommendedName>
        <fullName evidence="5">Glutamyl-tRNA(Gln) amidotransferase subunit A</fullName>
        <shortName evidence="5">Glu-ADT subunit A</shortName>
        <ecNumber evidence="5">6.3.5.7</ecNumber>
    </recommendedName>
</protein>
<keyword evidence="1 5" id="KW-0436">Ligase</keyword>
<dbReference type="PANTHER" id="PTHR11895:SF151">
    <property type="entry name" value="GLUTAMYL-TRNA(GLN) AMIDOTRANSFERASE SUBUNIT A"/>
    <property type="match status" value="1"/>
</dbReference>
<comment type="subunit">
    <text evidence="5">Heterotrimer of A, B and C subunits.</text>
</comment>
<dbReference type="PATRIC" id="fig|1618481.3.peg.699"/>
<feature type="active site" description="Charge relay system" evidence="5">
    <location>
        <position position="69"/>
    </location>
</feature>
<name>A0A0G0HFW6_9BACT</name>
<evidence type="ECO:0000313" key="7">
    <source>
        <dbReference type="EMBL" id="KKQ37430.1"/>
    </source>
</evidence>
<comment type="function">
    <text evidence="5">Allows the formation of correctly charged Gln-tRNA(Gln) through the transamidation of misacylated Glu-tRNA(Gln) in organisms which lack glutaminyl-tRNA synthetase. The reaction takes place in the presence of glutamine and ATP through an activated gamma-phospho-Glu-tRNA(Gln).</text>
</comment>
<organism evidence="7 8">
    <name type="scientific">Candidatus Roizmanbacteria bacterium GW2011_GWA2_37_7</name>
    <dbReference type="NCBI Taxonomy" id="1618481"/>
    <lineage>
        <taxon>Bacteria</taxon>
        <taxon>Candidatus Roizmaniibacteriota</taxon>
    </lineage>
</organism>
<keyword evidence="2 5" id="KW-0547">Nucleotide-binding</keyword>
<dbReference type="SUPFAM" id="SSF75304">
    <property type="entry name" value="Amidase signature (AS) enzymes"/>
    <property type="match status" value="1"/>
</dbReference>
<keyword evidence="3 5" id="KW-0067">ATP-binding</keyword>
<evidence type="ECO:0000259" key="6">
    <source>
        <dbReference type="Pfam" id="PF01425"/>
    </source>
</evidence>
<dbReference type="Pfam" id="PF01425">
    <property type="entry name" value="Amidase"/>
    <property type="match status" value="1"/>
</dbReference>
<dbReference type="HAMAP" id="MF_00120">
    <property type="entry name" value="GatA"/>
    <property type="match status" value="1"/>
</dbReference>
<dbReference type="AlphaFoldDB" id="A0A0G0HFW6"/>
<dbReference type="GO" id="GO:0005524">
    <property type="term" value="F:ATP binding"/>
    <property type="evidence" value="ECO:0007669"/>
    <property type="project" value="UniProtKB-KW"/>
</dbReference>